<accession>M3C0F2</accession>
<dbReference type="RefSeq" id="XP_016761927.1">
    <property type="nucleotide sequence ID" value="XM_016900700.1"/>
</dbReference>
<feature type="chain" id="PRO_5004031531" description="Ecp2 effector protein domain-containing protein" evidence="1">
    <location>
        <begin position="18"/>
        <end position="168"/>
    </location>
</feature>
<evidence type="ECO:0000313" key="2">
    <source>
        <dbReference type="EMBL" id="EMF13806.1"/>
    </source>
</evidence>
<evidence type="ECO:0000256" key="1">
    <source>
        <dbReference type="SAM" id="SignalP"/>
    </source>
</evidence>
<dbReference type="HOGENOM" id="CLU_1587516_0_0_1"/>
<gene>
    <name evidence="2" type="ORF">SEPMUDRAFT_107766</name>
</gene>
<keyword evidence="1" id="KW-0732">Signal</keyword>
<sequence>MHTALFAAVAWAMFALAIPSSLDLFSDSLVTRDESLDKFLNCERLHVICSKTFLNAQLPDNDLAEFCADVSTGVDDWAVESHRDGSHCINTQPVDQGDPTCTVAAQYSWGKRFEAEFTIRRWRKTCNDPVTGPTGKKTAMLTEVCDIVHGDYSAHGTAKELKSVHCGD</sequence>
<dbReference type="AlphaFoldDB" id="M3C0F2"/>
<keyword evidence="3" id="KW-1185">Reference proteome</keyword>
<dbReference type="OrthoDB" id="10334566at2759"/>
<reference evidence="2 3" key="1">
    <citation type="journal article" date="2012" name="PLoS Pathog.">
        <title>Diverse lifestyles and strategies of plant pathogenesis encoded in the genomes of eighteen Dothideomycetes fungi.</title>
        <authorList>
            <person name="Ohm R.A."/>
            <person name="Feau N."/>
            <person name="Henrissat B."/>
            <person name="Schoch C.L."/>
            <person name="Horwitz B.A."/>
            <person name="Barry K.W."/>
            <person name="Condon B.J."/>
            <person name="Copeland A.C."/>
            <person name="Dhillon B."/>
            <person name="Glaser F."/>
            <person name="Hesse C.N."/>
            <person name="Kosti I."/>
            <person name="LaButti K."/>
            <person name="Lindquist E.A."/>
            <person name="Lucas S."/>
            <person name="Salamov A.A."/>
            <person name="Bradshaw R.E."/>
            <person name="Ciuffetti L."/>
            <person name="Hamelin R.C."/>
            <person name="Kema G.H.J."/>
            <person name="Lawrence C."/>
            <person name="Scott J.A."/>
            <person name="Spatafora J.W."/>
            <person name="Turgeon B.G."/>
            <person name="de Wit P.J.G.M."/>
            <person name="Zhong S."/>
            <person name="Goodwin S.B."/>
            <person name="Grigoriev I.V."/>
        </authorList>
    </citation>
    <scope>NUCLEOTIDE SEQUENCE [LARGE SCALE GENOMIC DNA]</scope>
    <source>
        <strain evidence="2 3">SO2202</strain>
    </source>
</reference>
<feature type="signal peptide" evidence="1">
    <location>
        <begin position="1"/>
        <end position="17"/>
    </location>
</feature>
<dbReference type="EMBL" id="KB456263">
    <property type="protein sequence ID" value="EMF13806.1"/>
    <property type="molecule type" value="Genomic_DNA"/>
</dbReference>
<dbReference type="GeneID" id="27897837"/>
<evidence type="ECO:0000313" key="3">
    <source>
        <dbReference type="Proteomes" id="UP000016931"/>
    </source>
</evidence>
<dbReference type="Proteomes" id="UP000016931">
    <property type="component" value="Unassembled WGS sequence"/>
</dbReference>
<organism evidence="2 3">
    <name type="scientific">Sphaerulina musiva (strain SO2202)</name>
    <name type="common">Poplar stem canker fungus</name>
    <name type="synonym">Septoria musiva</name>
    <dbReference type="NCBI Taxonomy" id="692275"/>
    <lineage>
        <taxon>Eukaryota</taxon>
        <taxon>Fungi</taxon>
        <taxon>Dikarya</taxon>
        <taxon>Ascomycota</taxon>
        <taxon>Pezizomycotina</taxon>
        <taxon>Dothideomycetes</taxon>
        <taxon>Dothideomycetidae</taxon>
        <taxon>Mycosphaerellales</taxon>
        <taxon>Mycosphaerellaceae</taxon>
        <taxon>Sphaerulina</taxon>
    </lineage>
</organism>
<evidence type="ECO:0008006" key="4">
    <source>
        <dbReference type="Google" id="ProtNLM"/>
    </source>
</evidence>
<proteinExistence type="predicted"/>
<protein>
    <recommendedName>
        <fullName evidence="4">Ecp2 effector protein domain-containing protein</fullName>
    </recommendedName>
</protein>
<name>M3C0F2_SPHMS</name>